<proteinExistence type="predicted"/>
<dbReference type="PANTHER" id="PTHR37042">
    <property type="entry name" value="OUTER MEMBRANE PROTEIN RV1973"/>
    <property type="match status" value="1"/>
</dbReference>
<evidence type="ECO:0000256" key="3">
    <source>
        <dbReference type="SAM" id="MobiDB-lite"/>
    </source>
</evidence>
<evidence type="ECO:0000313" key="5">
    <source>
        <dbReference type="EMBL" id="NYH78597.1"/>
    </source>
</evidence>
<feature type="compositionally biased region" description="Basic and acidic residues" evidence="3">
    <location>
        <begin position="36"/>
        <end position="50"/>
    </location>
</feature>
<feature type="region of interest" description="Disordered" evidence="3">
    <location>
        <begin position="1"/>
        <end position="179"/>
    </location>
</feature>
<comment type="subcellular location">
    <subcellularLocation>
        <location evidence="1">Membrane</location>
    </subcellularLocation>
</comment>
<protein>
    <submittedName>
        <fullName evidence="5">Mce-associated membrane protein</fullName>
    </submittedName>
</protein>
<dbReference type="GO" id="GO:0016020">
    <property type="term" value="C:membrane"/>
    <property type="evidence" value="ECO:0007669"/>
    <property type="project" value="UniProtKB-SubCell"/>
</dbReference>
<dbReference type="Proteomes" id="UP000548304">
    <property type="component" value="Unassembled WGS sequence"/>
</dbReference>
<feature type="compositionally biased region" description="Low complexity" evidence="3">
    <location>
        <begin position="56"/>
        <end position="69"/>
    </location>
</feature>
<keyword evidence="4" id="KW-1133">Transmembrane helix</keyword>
<keyword evidence="4" id="KW-0812">Transmembrane</keyword>
<keyword evidence="6" id="KW-1185">Reference proteome</keyword>
<comment type="caution">
    <text evidence="5">The sequence shown here is derived from an EMBL/GenBank/DDBJ whole genome shotgun (WGS) entry which is preliminary data.</text>
</comment>
<evidence type="ECO:0000313" key="6">
    <source>
        <dbReference type="Proteomes" id="UP000548304"/>
    </source>
</evidence>
<dbReference type="AlphaFoldDB" id="A0A852Z810"/>
<feature type="compositionally biased region" description="Basic and acidic residues" evidence="3">
    <location>
        <begin position="124"/>
        <end position="137"/>
    </location>
</feature>
<gene>
    <name evidence="5" type="ORF">FHR84_001922</name>
</gene>
<sequence length="352" mass="36683">MSVSRSTPRRRQSGSPARKPRVAGTRNRTNTVAEDASPREDGTTIEESVRQDTSATGGEEPGGTVPETGAVDEVGSAATAVENSGEAATAAGPAPEDDAAPEDAPGDDTAEGASTASGISGQDPEPRDGTGESRDESAEGQDSGTAEQRETADSPTDELPGSRKGRARRGAGARIRSGFAPGDKPVALTAVLLVLALGFGGLAYWFHAAAHALRHEGPSANAALVDEATTSEVKGQVGSAVEKLFSYDYSNVGKTDKAAENLLVGKAVDQYDKMFETVREQAPEQKMVLTSTVTRSGVTLLEGDRAEVLLFVNQDATSTKSDDGGVYPAQLTVQAEKRDGEWKISNMSQFVR</sequence>
<name>A0A852Z810_9ACTN</name>
<keyword evidence="2 4" id="KW-0472">Membrane</keyword>
<dbReference type="RefSeq" id="WP_179535083.1">
    <property type="nucleotide sequence ID" value="NZ_JACBYW010000003.1"/>
</dbReference>
<evidence type="ECO:0000256" key="2">
    <source>
        <dbReference type="ARBA" id="ARBA00023136"/>
    </source>
</evidence>
<organism evidence="5 6">
    <name type="scientific">Actinopolyspora biskrensis</name>
    <dbReference type="NCBI Taxonomy" id="1470178"/>
    <lineage>
        <taxon>Bacteria</taxon>
        <taxon>Bacillati</taxon>
        <taxon>Actinomycetota</taxon>
        <taxon>Actinomycetes</taxon>
        <taxon>Actinopolysporales</taxon>
        <taxon>Actinopolysporaceae</taxon>
        <taxon>Actinopolyspora</taxon>
    </lineage>
</organism>
<evidence type="ECO:0000256" key="4">
    <source>
        <dbReference type="SAM" id="Phobius"/>
    </source>
</evidence>
<dbReference type="PANTHER" id="PTHR37042:SF4">
    <property type="entry name" value="OUTER MEMBRANE PROTEIN RV1973"/>
    <property type="match status" value="1"/>
</dbReference>
<feature type="compositionally biased region" description="Low complexity" evidence="3">
    <location>
        <begin position="85"/>
        <end position="94"/>
    </location>
</feature>
<feature type="compositionally biased region" description="Acidic residues" evidence="3">
    <location>
        <begin position="95"/>
        <end position="110"/>
    </location>
</feature>
<evidence type="ECO:0000256" key="1">
    <source>
        <dbReference type="ARBA" id="ARBA00004370"/>
    </source>
</evidence>
<feature type="transmembrane region" description="Helical" evidence="4">
    <location>
        <begin position="186"/>
        <end position="206"/>
    </location>
</feature>
<accession>A0A852Z810</accession>
<dbReference type="EMBL" id="JACBYW010000003">
    <property type="protein sequence ID" value="NYH78597.1"/>
    <property type="molecule type" value="Genomic_DNA"/>
</dbReference>
<reference evidence="5 6" key="1">
    <citation type="submission" date="2020-07" db="EMBL/GenBank/DDBJ databases">
        <title>Genomic Encyclopedia of Type Strains, Phase III (KMG-III): the genomes of soil and plant-associated and newly described type strains.</title>
        <authorList>
            <person name="Whitman W."/>
        </authorList>
    </citation>
    <scope>NUCLEOTIDE SEQUENCE [LARGE SCALE GENOMIC DNA]</scope>
    <source>
        <strain evidence="5 6">CECT 8576</strain>
    </source>
</reference>